<dbReference type="EMBL" id="CAUOFW020008769">
    <property type="protein sequence ID" value="CAK9183836.1"/>
    <property type="molecule type" value="Genomic_DNA"/>
</dbReference>
<evidence type="ECO:0000313" key="1">
    <source>
        <dbReference type="EMBL" id="CAK9183836.1"/>
    </source>
</evidence>
<reference evidence="1 2" key="1">
    <citation type="submission" date="2024-02" db="EMBL/GenBank/DDBJ databases">
        <authorList>
            <person name="Vignale AGUSTIN F."/>
            <person name="Sosa J E."/>
            <person name="Modenutti C."/>
        </authorList>
    </citation>
    <scope>NUCLEOTIDE SEQUENCE [LARGE SCALE GENOMIC DNA]</scope>
</reference>
<feature type="non-terminal residue" evidence="1">
    <location>
        <position position="66"/>
    </location>
</feature>
<protein>
    <submittedName>
        <fullName evidence="1">Uncharacterized protein</fullName>
    </submittedName>
</protein>
<accession>A0ABC8US06</accession>
<comment type="caution">
    <text evidence="1">The sequence shown here is derived from an EMBL/GenBank/DDBJ whole genome shotgun (WGS) entry which is preliminary data.</text>
</comment>
<keyword evidence="2" id="KW-1185">Reference proteome</keyword>
<evidence type="ECO:0000313" key="2">
    <source>
        <dbReference type="Proteomes" id="UP001642360"/>
    </source>
</evidence>
<sequence length="66" mass="7195">NEIQQRINNEGIPKEVLQHISKGDKGKEISEISALNESSLMREQTEVLNNLQAADCSGSPSSFAIP</sequence>
<dbReference type="Proteomes" id="UP001642360">
    <property type="component" value="Unassembled WGS sequence"/>
</dbReference>
<feature type="non-terminal residue" evidence="1">
    <location>
        <position position="1"/>
    </location>
</feature>
<gene>
    <name evidence="1" type="ORF">ILEXP_LOCUS54131</name>
</gene>
<dbReference type="AlphaFoldDB" id="A0ABC8US06"/>
<name>A0ABC8US06_9AQUA</name>
<proteinExistence type="predicted"/>
<organism evidence="1 2">
    <name type="scientific">Ilex paraguariensis</name>
    <name type="common">yerba mate</name>
    <dbReference type="NCBI Taxonomy" id="185542"/>
    <lineage>
        <taxon>Eukaryota</taxon>
        <taxon>Viridiplantae</taxon>
        <taxon>Streptophyta</taxon>
        <taxon>Embryophyta</taxon>
        <taxon>Tracheophyta</taxon>
        <taxon>Spermatophyta</taxon>
        <taxon>Magnoliopsida</taxon>
        <taxon>eudicotyledons</taxon>
        <taxon>Gunneridae</taxon>
        <taxon>Pentapetalae</taxon>
        <taxon>asterids</taxon>
        <taxon>campanulids</taxon>
        <taxon>Aquifoliales</taxon>
        <taxon>Aquifoliaceae</taxon>
        <taxon>Ilex</taxon>
    </lineage>
</organism>